<keyword evidence="3" id="KW-1185">Reference proteome</keyword>
<evidence type="ECO:0000313" key="3">
    <source>
        <dbReference type="Proteomes" id="UP000092993"/>
    </source>
</evidence>
<feature type="region of interest" description="Disordered" evidence="1">
    <location>
        <begin position="74"/>
        <end position="102"/>
    </location>
</feature>
<protein>
    <submittedName>
        <fullName evidence="2">Uncharacterized protein</fullName>
    </submittedName>
</protein>
<gene>
    <name evidence="2" type="ORF">A0H81_00857</name>
</gene>
<dbReference type="STRING" id="5627.A0A1C7MQ31"/>
<dbReference type="EMBL" id="LUGG01000001">
    <property type="protein sequence ID" value="OBZ78797.1"/>
    <property type="molecule type" value="Genomic_DNA"/>
</dbReference>
<organism evidence="2 3">
    <name type="scientific">Grifola frondosa</name>
    <name type="common">Maitake</name>
    <name type="synonym">Polyporus frondosus</name>
    <dbReference type="NCBI Taxonomy" id="5627"/>
    <lineage>
        <taxon>Eukaryota</taxon>
        <taxon>Fungi</taxon>
        <taxon>Dikarya</taxon>
        <taxon>Basidiomycota</taxon>
        <taxon>Agaricomycotina</taxon>
        <taxon>Agaricomycetes</taxon>
        <taxon>Polyporales</taxon>
        <taxon>Grifolaceae</taxon>
        <taxon>Grifola</taxon>
    </lineage>
</organism>
<name>A0A1C7MQ31_GRIFR</name>
<evidence type="ECO:0000313" key="2">
    <source>
        <dbReference type="EMBL" id="OBZ78797.1"/>
    </source>
</evidence>
<accession>A0A1C7MQ31</accession>
<comment type="caution">
    <text evidence="2">The sequence shown here is derived from an EMBL/GenBank/DDBJ whole genome shotgun (WGS) entry which is preliminary data.</text>
</comment>
<sequence>MSTGTATITQTLEILAFHQHHSLILTYICCVLHWNSSTLRMLLRNAGHGIASAITLEFLAPSLIRSKFVTRTVATTPARPRPRGDRKPSIAPSTPPSPRRSPSALLRKLDEQLQVFHGRSGPSDSQAEIFNRATPELRTALREKDIRRAWSIWLSLEKEKLLAFFGPSHYEMYSTTVAAIFSGTPADHQWDEIETQALQNIAVFTAAGGATDGLLACMTLYIKRRDPETVVRLYDRYFSLLEKKVAWKGVECVADTRQDEVELDLGPTEQDALATSVRGDILLAAVTAHAMRGSFSDALLTCLPTAIRLTPNNLWDFMTRLEHDPALRERVQDYGQRGYIPGEAIHFYNRGCCRIRAMAGFQGFRPQHTEASAITRLRLGVVPDQFSSLPAEGPRSETLGRHDQI</sequence>
<evidence type="ECO:0000256" key="1">
    <source>
        <dbReference type="SAM" id="MobiDB-lite"/>
    </source>
</evidence>
<reference evidence="2 3" key="1">
    <citation type="submission" date="2016-03" db="EMBL/GenBank/DDBJ databases">
        <title>Whole genome sequencing of Grifola frondosa 9006-11.</title>
        <authorList>
            <person name="Min B."/>
            <person name="Park H."/>
            <person name="Kim J.-G."/>
            <person name="Cho H."/>
            <person name="Oh Y.-L."/>
            <person name="Kong W.-S."/>
            <person name="Choi I.-G."/>
        </authorList>
    </citation>
    <scope>NUCLEOTIDE SEQUENCE [LARGE SCALE GENOMIC DNA]</scope>
    <source>
        <strain evidence="2 3">9006-11</strain>
    </source>
</reference>
<proteinExistence type="predicted"/>
<dbReference type="AlphaFoldDB" id="A0A1C7MQ31"/>
<dbReference type="Proteomes" id="UP000092993">
    <property type="component" value="Unassembled WGS sequence"/>
</dbReference>